<dbReference type="Gene3D" id="6.10.280.180">
    <property type="entry name" value="Plasmodium RESA, N-terminal helical domain"/>
    <property type="match status" value="1"/>
</dbReference>
<protein>
    <recommendedName>
        <fullName evidence="2">Plasmodium RESA N-terminal domain-containing protein</fullName>
    </recommendedName>
</protein>
<dbReference type="PANTHER" id="PTHR36193">
    <property type="entry name" value="PHISTB DOMAIN-CONTAINING RESA-LIKE PROTEIN 1"/>
    <property type="match status" value="1"/>
</dbReference>
<evidence type="ECO:0000259" key="2">
    <source>
        <dbReference type="Pfam" id="PF09687"/>
    </source>
</evidence>
<keyword evidence="1" id="KW-0812">Transmembrane</keyword>
<keyword evidence="1" id="KW-1133">Transmembrane helix</keyword>
<accession>A0A0D9QRK4</accession>
<gene>
    <name evidence="3" type="ORF">AK88_02087</name>
</gene>
<sequence length="261" mass="31208">MNSSNRSFARFFLPGQSIASMFFMVYLMLPNISLLLDTPNSQLRSRHSHYLRNLSHTYSGEDGRLDRNKVKKKTRGVEQMVARIISGGRKKKKNKSNMDEFYENEFNNTQEDTHEEAKPLTDEDIDEYTNCLALYPHRSDICSVWSKMCGNEVNKFYDVINHFFTLYDEIKKKYKVRKENFRENIWEYFDEIVIKQLPNIENYFENLINDLINEKPLTKYELMILIKEYRIVCTNLREELFSQGQVEIAQAMMQIPWWKDI</sequence>
<dbReference type="Proteomes" id="UP000054561">
    <property type="component" value="Unassembled WGS sequence"/>
</dbReference>
<dbReference type="InterPro" id="IPR019111">
    <property type="entry name" value="PRESA_N"/>
</dbReference>
<keyword evidence="1" id="KW-0472">Membrane</keyword>
<proteinExistence type="predicted"/>
<dbReference type="AlphaFoldDB" id="A0A0D9QRK4"/>
<reference evidence="3 4" key="1">
    <citation type="submission" date="2014-03" db="EMBL/GenBank/DDBJ databases">
        <title>The Genome Sequence of Plasmodium fragile nilgiri.</title>
        <authorList>
            <consortium name="The Broad Institute Genomics Platform"/>
            <consortium name="The Broad Institute Genome Sequencing Center for Infectious Disease"/>
            <person name="Neafsey D."/>
            <person name="Duraisingh M."/>
            <person name="Young S.K."/>
            <person name="Zeng Q."/>
            <person name="Gargeya S."/>
            <person name="Abouelleil A."/>
            <person name="Alvarado L."/>
            <person name="Chapman S.B."/>
            <person name="Gainer-Dewar J."/>
            <person name="Goldberg J."/>
            <person name="Griggs A."/>
            <person name="Gujja S."/>
            <person name="Hansen M."/>
            <person name="Howarth C."/>
            <person name="Imamovic A."/>
            <person name="Larimer J."/>
            <person name="Pearson M."/>
            <person name="Poon T.W."/>
            <person name="Priest M."/>
            <person name="Roberts A."/>
            <person name="Saif S."/>
            <person name="Shea T."/>
            <person name="Sykes S."/>
            <person name="Wortman J."/>
            <person name="Nusbaum C."/>
            <person name="Birren B."/>
        </authorList>
    </citation>
    <scope>NUCLEOTIDE SEQUENCE [LARGE SCALE GENOMIC DNA]</scope>
    <source>
        <strain evidence="4">nilgiri</strain>
    </source>
</reference>
<feature type="transmembrane region" description="Helical" evidence="1">
    <location>
        <begin position="12"/>
        <end position="36"/>
    </location>
</feature>
<dbReference type="GeneID" id="24267401"/>
<feature type="domain" description="Plasmodium RESA N-terminal" evidence="2">
    <location>
        <begin position="120"/>
        <end position="241"/>
    </location>
</feature>
<dbReference type="NCBIfam" id="TIGR01639">
    <property type="entry name" value="P_fal_TIGR01639"/>
    <property type="match status" value="1"/>
</dbReference>
<dbReference type="Pfam" id="PF09687">
    <property type="entry name" value="PRESAN"/>
    <property type="match status" value="1"/>
</dbReference>
<name>A0A0D9QRK4_PLAFR</name>
<dbReference type="VEuPathDB" id="PlasmoDB:AK88_02087"/>
<evidence type="ECO:0000313" key="3">
    <source>
        <dbReference type="EMBL" id="KJP88306.1"/>
    </source>
</evidence>
<dbReference type="InterPro" id="IPR044885">
    <property type="entry name" value="PRESA_N_sf"/>
</dbReference>
<dbReference type="PANTHER" id="PTHR36193:SF23">
    <property type="entry name" value="PHISTB DOMAIN-CONTAINING RESA-LIKE PROTEIN 1"/>
    <property type="match status" value="1"/>
</dbReference>
<keyword evidence="4" id="KW-1185">Reference proteome</keyword>
<evidence type="ECO:0000313" key="4">
    <source>
        <dbReference type="Proteomes" id="UP000054561"/>
    </source>
</evidence>
<dbReference type="EMBL" id="KQ001663">
    <property type="protein sequence ID" value="KJP88306.1"/>
    <property type="molecule type" value="Genomic_DNA"/>
</dbReference>
<organism evidence="3 4">
    <name type="scientific">Plasmodium fragile</name>
    <dbReference type="NCBI Taxonomy" id="5857"/>
    <lineage>
        <taxon>Eukaryota</taxon>
        <taxon>Sar</taxon>
        <taxon>Alveolata</taxon>
        <taxon>Apicomplexa</taxon>
        <taxon>Aconoidasida</taxon>
        <taxon>Haemosporida</taxon>
        <taxon>Plasmodiidae</taxon>
        <taxon>Plasmodium</taxon>
        <taxon>Plasmodium (Plasmodium)</taxon>
    </lineage>
</organism>
<dbReference type="OMA" id="HKYKVRK"/>
<dbReference type="InterPro" id="IPR006526">
    <property type="entry name" value="Export_prot_PHISTa/b/c"/>
</dbReference>
<dbReference type="RefSeq" id="XP_012335144.1">
    <property type="nucleotide sequence ID" value="XM_012479721.1"/>
</dbReference>
<evidence type="ECO:0000256" key="1">
    <source>
        <dbReference type="SAM" id="Phobius"/>
    </source>
</evidence>
<dbReference type="OrthoDB" id="383632at2759"/>